<evidence type="ECO:0000313" key="9">
    <source>
        <dbReference type="Proteomes" id="UP000014148"/>
    </source>
</evidence>
<evidence type="ECO:0000256" key="1">
    <source>
        <dbReference type="ARBA" id="ARBA00023015"/>
    </source>
</evidence>
<dbReference type="OrthoDB" id="9993596at2"/>
<evidence type="ECO:0000256" key="4">
    <source>
        <dbReference type="PROSITE-ProRule" id="PRU01091"/>
    </source>
</evidence>
<dbReference type="STRING" id="71451.RV07_GL002065"/>
<dbReference type="EMBL" id="ASWA01000004">
    <property type="protein sequence ID" value="EOT64076.1"/>
    <property type="molecule type" value="Genomic_DNA"/>
</dbReference>
<dbReference type="Pfam" id="PF00486">
    <property type="entry name" value="Trans_reg_C"/>
    <property type="match status" value="1"/>
</dbReference>
<evidence type="ECO:0000313" key="7">
    <source>
        <dbReference type="EMBL" id="EOT64076.1"/>
    </source>
</evidence>
<dbReference type="RefSeq" id="WP_010740981.1">
    <property type="nucleotide sequence ID" value="NZ_KB946250.1"/>
</dbReference>
<dbReference type="Proteomes" id="UP000014148">
    <property type="component" value="Unassembled WGS sequence"/>
</dbReference>
<evidence type="ECO:0000259" key="5">
    <source>
        <dbReference type="PROSITE" id="PS51755"/>
    </source>
</evidence>
<keyword evidence="2 4" id="KW-0238">DNA-binding</keyword>
<feature type="DNA-binding region" description="OmpR/PhoB-type" evidence="4">
    <location>
        <begin position="114"/>
        <end position="221"/>
    </location>
</feature>
<dbReference type="Gene3D" id="1.10.10.10">
    <property type="entry name" value="Winged helix-like DNA-binding domain superfamily/Winged helix DNA-binding domain"/>
    <property type="match status" value="1"/>
</dbReference>
<sequence length="231" mass="26465">MFRILLLTKCPYAGLQSEKIIRKLGYEVFCSASLLDMLKNRELSIDFLQKFQIILLSNTIPNKEVIELLERIKGHNSIVIQMVENHPVEEELSKKVKQGIHYHLSEQATLEMIREALSLEGEIHVDGVNRSHSSFSGETNLLSQLTLTGQERKVLHELMESSGQVLSRKELCQRIWQTEPTSSNQSQLSLLIKKIKKKMDDANLDSSCVRTLWGKGYLLDSDHLRKVSSKY</sequence>
<dbReference type="InterPro" id="IPR001867">
    <property type="entry name" value="OmpR/PhoB-type_DNA-bd"/>
</dbReference>
<evidence type="ECO:0000256" key="2">
    <source>
        <dbReference type="ARBA" id="ARBA00023125"/>
    </source>
</evidence>
<name>R2R1G4_9ENTE</name>
<feature type="domain" description="OmpR/PhoB-type" evidence="5">
    <location>
        <begin position="114"/>
        <end position="221"/>
    </location>
</feature>
<dbReference type="GO" id="GO:0003677">
    <property type="term" value="F:DNA binding"/>
    <property type="evidence" value="ECO:0007669"/>
    <property type="project" value="UniProtKB-UniRule"/>
</dbReference>
<reference evidence="6 8" key="1">
    <citation type="submission" date="2013-02" db="EMBL/GenBank/DDBJ databases">
        <title>The Genome Sequence of Enterococcus malodoratus ATCC_43197.</title>
        <authorList>
            <consortium name="The Broad Institute Genome Sequencing Platform"/>
            <consortium name="The Broad Institute Genome Sequencing Center for Infectious Disease"/>
            <person name="Earl A.M."/>
            <person name="Gilmore M.S."/>
            <person name="Lebreton F."/>
            <person name="Walker B."/>
            <person name="Young S.K."/>
            <person name="Zeng Q."/>
            <person name="Gargeya S."/>
            <person name="Fitzgerald M."/>
            <person name="Haas B."/>
            <person name="Abouelleil A."/>
            <person name="Alvarado L."/>
            <person name="Arachchi H.M."/>
            <person name="Berlin A.M."/>
            <person name="Chapman S.B."/>
            <person name="Dewar J."/>
            <person name="Goldberg J."/>
            <person name="Griggs A."/>
            <person name="Gujja S."/>
            <person name="Hansen M."/>
            <person name="Howarth C."/>
            <person name="Imamovic A."/>
            <person name="Larimer J."/>
            <person name="McCowan C."/>
            <person name="Murphy C."/>
            <person name="Neiman D."/>
            <person name="Pearson M."/>
            <person name="Priest M."/>
            <person name="Roberts A."/>
            <person name="Saif S."/>
            <person name="Shea T."/>
            <person name="Sisk P."/>
            <person name="Sykes S."/>
            <person name="Wortman J."/>
            <person name="Nusbaum C."/>
            <person name="Birren B."/>
        </authorList>
    </citation>
    <scope>NUCLEOTIDE SEQUENCE [LARGE SCALE GENOMIC DNA]</scope>
    <source>
        <strain evidence="6 8">ATCC 43197</strain>
    </source>
</reference>
<keyword evidence="9" id="KW-1185">Reference proteome</keyword>
<keyword evidence="1" id="KW-0805">Transcription regulation</keyword>
<organism evidence="6 8">
    <name type="scientific">Enterococcus malodoratus ATCC 43197</name>
    <dbReference type="NCBI Taxonomy" id="1158601"/>
    <lineage>
        <taxon>Bacteria</taxon>
        <taxon>Bacillati</taxon>
        <taxon>Bacillota</taxon>
        <taxon>Bacilli</taxon>
        <taxon>Lactobacillales</taxon>
        <taxon>Enterococcaceae</taxon>
        <taxon>Enterococcus</taxon>
    </lineage>
</organism>
<evidence type="ECO:0000313" key="8">
    <source>
        <dbReference type="Proteomes" id="UP000013783"/>
    </source>
</evidence>
<dbReference type="Gene3D" id="3.40.50.2300">
    <property type="match status" value="1"/>
</dbReference>
<dbReference type="GO" id="GO:0006355">
    <property type="term" value="P:regulation of DNA-templated transcription"/>
    <property type="evidence" value="ECO:0007669"/>
    <property type="project" value="InterPro"/>
</dbReference>
<evidence type="ECO:0000256" key="3">
    <source>
        <dbReference type="ARBA" id="ARBA00023163"/>
    </source>
</evidence>
<dbReference type="InterPro" id="IPR036388">
    <property type="entry name" value="WH-like_DNA-bd_sf"/>
</dbReference>
<dbReference type="SUPFAM" id="SSF46894">
    <property type="entry name" value="C-terminal effector domain of the bipartite response regulators"/>
    <property type="match status" value="1"/>
</dbReference>
<keyword evidence="3" id="KW-0804">Transcription</keyword>
<proteinExistence type="predicted"/>
<dbReference type="EMBL" id="AJAK01000015">
    <property type="protein sequence ID" value="EOH77510.1"/>
    <property type="molecule type" value="Genomic_DNA"/>
</dbReference>
<dbReference type="PATRIC" id="fig|1158601.3.peg.2118"/>
<accession>R2R1G4</accession>
<dbReference type="SUPFAM" id="SSF52172">
    <property type="entry name" value="CheY-like"/>
    <property type="match status" value="1"/>
</dbReference>
<comment type="caution">
    <text evidence="6">The sequence shown here is derived from an EMBL/GenBank/DDBJ whole genome shotgun (WGS) entry which is preliminary data.</text>
</comment>
<dbReference type="PROSITE" id="PS51755">
    <property type="entry name" value="OMPR_PHOB"/>
    <property type="match status" value="1"/>
</dbReference>
<dbReference type="Proteomes" id="UP000013783">
    <property type="component" value="Unassembled WGS sequence"/>
</dbReference>
<dbReference type="GO" id="GO:0000160">
    <property type="term" value="P:phosphorelay signal transduction system"/>
    <property type="evidence" value="ECO:0007669"/>
    <property type="project" value="InterPro"/>
</dbReference>
<reference evidence="7 9" key="2">
    <citation type="submission" date="2013-03" db="EMBL/GenBank/DDBJ databases">
        <title>The Genome Sequence of Enterococcus malodoratus ATCC_43197 (PacBio/Illumina hybrid assembly).</title>
        <authorList>
            <consortium name="The Broad Institute Genomics Platform"/>
            <consortium name="The Broad Institute Genome Sequencing Center for Infectious Disease"/>
            <person name="Earl A."/>
            <person name="Russ C."/>
            <person name="Gilmore M."/>
            <person name="Surin D."/>
            <person name="Walker B."/>
            <person name="Young S."/>
            <person name="Zeng Q."/>
            <person name="Gargeya S."/>
            <person name="Fitzgerald M."/>
            <person name="Haas B."/>
            <person name="Abouelleil A."/>
            <person name="Allen A.W."/>
            <person name="Alvarado L."/>
            <person name="Arachchi H.M."/>
            <person name="Berlin A.M."/>
            <person name="Chapman S.B."/>
            <person name="Gainer-Dewar J."/>
            <person name="Goldberg J."/>
            <person name="Griggs A."/>
            <person name="Gujja S."/>
            <person name="Hansen M."/>
            <person name="Howarth C."/>
            <person name="Imamovic A."/>
            <person name="Ireland A."/>
            <person name="Larimer J."/>
            <person name="McCowan C."/>
            <person name="Murphy C."/>
            <person name="Pearson M."/>
            <person name="Poon T.W."/>
            <person name="Priest M."/>
            <person name="Roberts A."/>
            <person name="Saif S."/>
            <person name="Shea T."/>
            <person name="Sisk P."/>
            <person name="Sykes S."/>
            <person name="Wortman J."/>
            <person name="Nusbaum C."/>
            <person name="Birren B."/>
        </authorList>
    </citation>
    <scope>NUCLEOTIDE SEQUENCE [LARGE SCALE GENOMIC DNA]</scope>
    <source>
        <strain evidence="7 9">ATCC 43197</strain>
    </source>
</reference>
<dbReference type="InterPro" id="IPR011006">
    <property type="entry name" value="CheY-like_superfamily"/>
</dbReference>
<gene>
    <name evidence="7" type="ORF">I585_03273</name>
    <name evidence="6" type="ORF">UAI_02147</name>
</gene>
<dbReference type="InterPro" id="IPR016032">
    <property type="entry name" value="Sig_transdc_resp-reg_C-effctor"/>
</dbReference>
<evidence type="ECO:0000313" key="6">
    <source>
        <dbReference type="EMBL" id="EOH77510.1"/>
    </source>
</evidence>
<dbReference type="SMART" id="SM00862">
    <property type="entry name" value="Trans_reg_C"/>
    <property type="match status" value="1"/>
</dbReference>
<protein>
    <recommendedName>
        <fullName evidence="5">OmpR/PhoB-type domain-containing protein</fullName>
    </recommendedName>
</protein>
<dbReference type="eggNOG" id="COG0745">
    <property type="taxonomic scope" value="Bacteria"/>
</dbReference>
<dbReference type="AlphaFoldDB" id="R2R1G4"/>